<sequence length="90" mass="9799">MSDEAHTLTAAPNPSNDGALPQYGTLGDNPQEQLMQLLNEILTKINVIVAQLDTLNATFAGNHAVQANNPAPPLHPNRQHKRYRGAVQQH</sequence>
<dbReference type="InParanoid" id="A0A369JM65"/>
<reference evidence="2" key="1">
    <citation type="submission" date="2018-04" db="EMBL/GenBank/DDBJ databases">
        <title>Whole genome sequencing of Hypsizygus marmoreus.</title>
        <authorList>
            <person name="Choi I.-G."/>
            <person name="Min B."/>
            <person name="Kim J.-G."/>
            <person name="Kim S."/>
            <person name="Oh Y.-L."/>
            <person name="Kong W.-S."/>
            <person name="Park H."/>
            <person name="Jeong J."/>
            <person name="Song E.-S."/>
        </authorList>
    </citation>
    <scope>NUCLEOTIDE SEQUENCE [LARGE SCALE GENOMIC DNA]</scope>
    <source>
        <strain evidence="2">51987-8</strain>
    </source>
</reference>
<feature type="region of interest" description="Disordered" evidence="1">
    <location>
        <begin position="64"/>
        <end position="90"/>
    </location>
</feature>
<feature type="region of interest" description="Disordered" evidence="1">
    <location>
        <begin position="1"/>
        <end position="28"/>
    </location>
</feature>
<proteinExistence type="predicted"/>
<accession>A0A369JM65</accession>
<protein>
    <submittedName>
        <fullName evidence="2">Uncharacterized protein</fullName>
    </submittedName>
</protein>
<keyword evidence="3" id="KW-1185">Reference proteome</keyword>
<evidence type="ECO:0000256" key="1">
    <source>
        <dbReference type="SAM" id="MobiDB-lite"/>
    </source>
</evidence>
<name>A0A369JM65_HYPMA</name>
<dbReference type="EMBL" id="LUEZ02000054">
    <property type="protein sequence ID" value="RDB21647.1"/>
    <property type="molecule type" value="Genomic_DNA"/>
</dbReference>
<gene>
    <name evidence="2" type="ORF">Hypma_011301</name>
</gene>
<dbReference type="AlphaFoldDB" id="A0A369JM65"/>
<dbReference type="Proteomes" id="UP000076154">
    <property type="component" value="Unassembled WGS sequence"/>
</dbReference>
<comment type="caution">
    <text evidence="2">The sequence shown here is derived from an EMBL/GenBank/DDBJ whole genome shotgun (WGS) entry which is preliminary data.</text>
</comment>
<organism evidence="2 3">
    <name type="scientific">Hypsizygus marmoreus</name>
    <name type="common">White beech mushroom</name>
    <name type="synonym">Agaricus marmoreus</name>
    <dbReference type="NCBI Taxonomy" id="39966"/>
    <lineage>
        <taxon>Eukaryota</taxon>
        <taxon>Fungi</taxon>
        <taxon>Dikarya</taxon>
        <taxon>Basidiomycota</taxon>
        <taxon>Agaricomycotina</taxon>
        <taxon>Agaricomycetes</taxon>
        <taxon>Agaricomycetidae</taxon>
        <taxon>Agaricales</taxon>
        <taxon>Tricholomatineae</taxon>
        <taxon>Lyophyllaceae</taxon>
        <taxon>Hypsizygus</taxon>
    </lineage>
</organism>
<evidence type="ECO:0000313" key="3">
    <source>
        <dbReference type="Proteomes" id="UP000076154"/>
    </source>
</evidence>
<evidence type="ECO:0000313" key="2">
    <source>
        <dbReference type="EMBL" id="RDB21647.1"/>
    </source>
</evidence>